<dbReference type="AlphaFoldDB" id="A0A8J7W1K7"/>
<name>A0A8J7W1K7_9FIRM</name>
<dbReference type="EMBL" id="JAGSND010000004">
    <property type="protein sequence ID" value="MBR0597898.1"/>
    <property type="molecule type" value="Genomic_DNA"/>
</dbReference>
<dbReference type="PANTHER" id="PTHR11647">
    <property type="entry name" value="HYDRANTOINASE/DIHYDROPYRIMIDINASE FAMILY MEMBER"/>
    <property type="match status" value="1"/>
</dbReference>
<dbReference type="InterPro" id="IPR006680">
    <property type="entry name" value="Amidohydro-rel"/>
</dbReference>
<organism evidence="3 4">
    <name type="scientific">Sinanaerobacter chloroacetimidivorans</name>
    <dbReference type="NCBI Taxonomy" id="2818044"/>
    <lineage>
        <taxon>Bacteria</taxon>
        <taxon>Bacillati</taxon>
        <taxon>Bacillota</taxon>
        <taxon>Clostridia</taxon>
        <taxon>Peptostreptococcales</taxon>
        <taxon>Anaerovoracaceae</taxon>
        <taxon>Sinanaerobacter</taxon>
    </lineage>
</organism>
<dbReference type="GO" id="GO:0016810">
    <property type="term" value="F:hydrolase activity, acting on carbon-nitrogen (but not peptide) bonds"/>
    <property type="evidence" value="ECO:0007669"/>
    <property type="project" value="InterPro"/>
</dbReference>
<dbReference type="SUPFAM" id="SSF51338">
    <property type="entry name" value="Composite domain of metallo-dependent hydrolases"/>
    <property type="match status" value="1"/>
</dbReference>
<dbReference type="Gene3D" id="3.20.20.140">
    <property type="entry name" value="Metal-dependent hydrolases"/>
    <property type="match status" value="1"/>
</dbReference>
<sequence length="460" mass="50449">MERGTLERYDVAIINGKVADVVRGNFIKKNIGVTKDKITAITTAEIRGKITIDAAGMVVSPGFIDFHSHVDGNKYSATCLVKQGGTTTLGGERNLNSKAIRRIEEEGFIVNQGFSISQSFVLRNAVGISDADRPATDQEIKAMADLATRFMEYGAFGICFGLELVPGTSLKEILSLAEVAKNYDRPLLIHLRKDGREGLKYFDEIIKVTEETGVSVQILQLMYMVGIGGAMPAALEIIEEARSRGLDITADSGVYDAFSACIGTGIFEDGWEKEYSNTSVNDLLIASGIHMGKYCDADLFKLLREQYPETLVTAFVCDVEAIGMALKKDYVYVSTNAAEGPHYPGIGAPEVSGTFPRLLGRYVREDREISLMDAIRKITILPAKRFGLEDKGSIELNKNADLVIFDINRIIDRADFIGRGRPDASPEGIEYVIVNGKIVVNKNELTENCYSGKLIRRNGV</sequence>
<evidence type="ECO:0000256" key="1">
    <source>
        <dbReference type="ARBA" id="ARBA00001947"/>
    </source>
</evidence>
<keyword evidence="4" id="KW-1185">Reference proteome</keyword>
<reference evidence="3" key="1">
    <citation type="submission" date="2021-04" db="EMBL/GenBank/DDBJ databases">
        <title>Sinoanaerobacter chloroacetimidivorans sp. nov., an obligate anaerobic bacterium isolated from anaerobic sludge.</title>
        <authorList>
            <person name="Bao Y."/>
        </authorList>
    </citation>
    <scope>NUCLEOTIDE SEQUENCE</scope>
    <source>
        <strain evidence="3">BAD-6</strain>
    </source>
</reference>
<dbReference type="Pfam" id="PF01979">
    <property type="entry name" value="Amidohydro_1"/>
    <property type="match status" value="1"/>
</dbReference>
<evidence type="ECO:0000313" key="3">
    <source>
        <dbReference type="EMBL" id="MBR0597898.1"/>
    </source>
</evidence>
<gene>
    <name evidence="3" type="ORF">KCX82_08445</name>
</gene>
<comment type="cofactor">
    <cofactor evidence="1">
        <name>Zn(2+)</name>
        <dbReference type="ChEBI" id="CHEBI:29105"/>
    </cofactor>
</comment>
<dbReference type="Proteomes" id="UP000675664">
    <property type="component" value="Unassembled WGS sequence"/>
</dbReference>
<dbReference type="RefSeq" id="WP_227018025.1">
    <property type="nucleotide sequence ID" value="NZ_JAGSND010000004.1"/>
</dbReference>
<comment type="caution">
    <text evidence="3">The sequence shown here is derived from an EMBL/GenBank/DDBJ whole genome shotgun (WGS) entry which is preliminary data.</text>
</comment>
<dbReference type="InterPro" id="IPR011059">
    <property type="entry name" value="Metal-dep_hydrolase_composite"/>
</dbReference>
<dbReference type="InterPro" id="IPR050378">
    <property type="entry name" value="Metallo-dep_Hydrolases_sf"/>
</dbReference>
<dbReference type="SUPFAM" id="SSF51556">
    <property type="entry name" value="Metallo-dependent hydrolases"/>
    <property type="match status" value="1"/>
</dbReference>
<feature type="domain" description="Amidohydrolase-related" evidence="2">
    <location>
        <begin position="58"/>
        <end position="439"/>
    </location>
</feature>
<dbReference type="PANTHER" id="PTHR11647:SF1">
    <property type="entry name" value="COLLAPSIN RESPONSE MEDIATOR PROTEIN"/>
    <property type="match status" value="1"/>
</dbReference>
<dbReference type="InterPro" id="IPR032466">
    <property type="entry name" value="Metal_Hydrolase"/>
</dbReference>
<reference evidence="3" key="2">
    <citation type="submission" date="2021-04" db="EMBL/GenBank/DDBJ databases">
        <authorList>
            <person name="Liu J."/>
        </authorList>
    </citation>
    <scope>NUCLEOTIDE SEQUENCE</scope>
    <source>
        <strain evidence="3">BAD-6</strain>
    </source>
</reference>
<protein>
    <submittedName>
        <fullName evidence="3">Amidohydrolase family protein</fullName>
    </submittedName>
</protein>
<accession>A0A8J7W1K7</accession>
<proteinExistence type="predicted"/>
<evidence type="ECO:0000313" key="4">
    <source>
        <dbReference type="Proteomes" id="UP000675664"/>
    </source>
</evidence>
<evidence type="ECO:0000259" key="2">
    <source>
        <dbReference type="Pfam" id="PF01979"/>
    </source>
</evidence>